<organism evidence="2 3">
    <name type="scientific">Nocardioides vastitatis</name>
    <dbReference type="NCBI Taxonomy" id="2568655"/>
    <lineage>
        <taxon>Bacteria</taxon>
        <taxon>Bacillati</taxon>
        <taxon>Actinomycetota</taxon>
        <taxon>Actinomycetes</taxon>
        <taxon>Propionibacteriales</taxon>
        <taxon>Nocardioidaceae</taxon>
        <taxon>Nocardioides</taxon>
    </lineage>
</organism>
<dbReference type="EMBL" id="JBHSNS010000002">
    <property type="protein sequence ID" value="MFC5728819.1"/>
    <property type="molecule type" value="Genomic_DNA"/>
</dbReference>
<keyword evidence="1" id="KW-0472">Membrane</keyword>
<comment type="caution">
    <text evidence="2">The sequence shown here is derived from an EMBL/GenBank/DDBJ whole genome shotgun (WGS) entry which is preliminary data.</text>
</comment>
<accession>A0ABW0ZCU0</accession>
<feature type="transmembrane region" description="Helical" evidence="1">
    <location>
        <begin position="70"/>
        <end position="90"/>
    </location>
</feature>
<feature type="transmembrane region" description="Helical" evidence="1">
    <location>
        <begin position="40"/>
        <end position="63"/>
    </location>
</feature>
<keyword evidence="1" id="KW-1133">Transmembrane helix</keyword>
<reference evidence="3" key="1">
    <citation type="journal article" date="2019" name="Int. J. Syst. Evol. Microbiol.">
        <title>The Global Catalogue of Microorganisms (GCM) 10K type strain sequencing project: providing services to taxonomists for standard genome sequencing and annotation.</title>
        <authorList>
            <consortium name="The Broad Institute Genomics Platform"/>
            <consortium name="The Broad Institute Genome Sequencing Center for Infectious Disease"/>
            <person name="Wu L."/>
            <person name="Ma J."/>
        </authorList>
    </citation>
    <scope>NUCLEOTIDE SEQUENCE [LARGE SCALE GENOMIC DNA]</scope>
    <source>
        <strain evidence="3">YIM 94188</strain>
    </source>
</reference>
<evidence type="ECO:0000256" key="1">
    <source>
        <dbReference type="SAM" id="Phobius"/>
    </source>
</evidence>
<keyword evidence="3" id="KW-1185">Reference proteome</keyword>
<dbReference type="Proteomes" id="UP001596072">
    <property type="component" value="Unassembled WGS sequence"/>
</dbReference>
<evidence type="ECO:0000313" key="2">
    <source>
        <dbReference type="EMBL" id="MFC5728819.1"/>
    </source>
</evidence>
<keyword evidence="1" id="KW-0812">Transmembrane</keyword>
<dbReference type="RefSeq" id="WP_136435249.1">
    <property type="nucleotide sequence ID" value="NZ_JBHSNS010000002.1"/>
</dbReference>
<name>A0ABW0ZCU0_9ACTN</name>
<proteinExistence type="predicted"/>
<sequence length="184" mass="19514">MKRSRLAGLGELMLPGAGVGAMAGVFAGLATLVVGLSPGLALVNALGLGIPMALFGGTYTILCAQGIARVGVYAPCALFWLVGYPVSRIVQETSAGVYLDGSLGLSTDLVAFYLYNALLAPGLAFGFIWLHERLAPPWLLRIRDHNRLAAGLAAAYLTYAQRVFEQKQRRAAMRAHKKQRAVGA</sequence>
<feature type="transmembrane region" description="Helical" evidence="1">
    <location>
        <begin position="12"/>
        <end position="34"/>
    </location>
</feature>
<evidence type="ECO:0000313" key="3">
    <source>
        <dbReference type="Proteomes" id="UP001596072"/>
    </source>
</evidence>
<gene>
    <name evidence="2" type="ORF">ACFPQB_07805</name>
</gene>
<protein>
    <submittedName>
        <fullName evidence="2">Uncharacterized protein</fullName>
    </submittedName>
</protein>
<feature type="transmembrane region" description="Helical" evidence="1">
    <location>
        <begin position="110"/>
        <end position="130"/>
    </location>
</feature>